<protein>
    <recommendedName>
        <fullName evidence="7">Guanylate cyclase</fullName>
    </recommendedName>
</protein>
<dbReference type="SUPFAM" id="SSF55073">
    <property type="entry name" value="Nucleotide cyclase"/>
    <property type="match status" value="1"/>
</dbReference>
<evidence type="ECO:0000256" key="2">
    <source>
        <dbReference type="ARBA" id="ARBA00022840"/>
    </source>
</evidence>
<keyword evidence="4" id="KW-1133">Transmembrane helix</keyword>
<keyword evidence="2" id="KW-0067">ATP-binding</keyword>
<evidence type="ECO:0000256" key="4">
    <source>
        <dbReference type="SAM" id="Phobius"/>
    </source>
</evidence>
<evidence type="ECO:0000256" key="1">
    <source>
        <dbReference type="ARBA" id="ARBA00022741"/>
    </source>
</evidence>
<dbReference type="GO" id="GO:0005737">
    <property type="term" value="C:cytoplasm"/>
    <property type="evidence" value="ECO:0007669"/>
    <property type="project" value="TreeGrafter"/>
</dbReference>
<accession>A0AAW1U136</accession>
<evidence type="ECO:0000313" key="5">
    <source>
        <dbReference type="EMBL" id="KAK9874398.1"/>
    </source>
</evidence>
<reference evidence="5 6" key="1">
    <citation type="submission" date="2023-03" db="EMBL/GenBank/DDBJ databases">
        <title>Genome insight into feeding habits of ladybird beetles.</title>
        <authorList>
            <person name="Li H.-S."/>
            <person name="Huang Y.-H."/>
            <person name="Pang H."/>
        </authorList>
    </citation>
    <scope>NUCLEOTIDE SEQUENCE [LARGE SCALE GENOMIC DNA]</scope>
    <source>
        <strain evidence="5">SYSU_2023b</strain>
        <tissue evidence="5">Whole body</tissue>
    </source>
</reference>
<dbReference type="GO" id="GO:0004016">
    <property type="term" value="F:adenylate cyclase activity"/>
    <property type="evidence" value="ECO:0007669"/>
    <property type="project" value="TreeGrafter"/>
</dbReference>
<proteinExistence type="predicted"/>
<gene>
    <name evidence="5" type="ORF">WA026_002745</name>
</gene>
<evidence type="ECO:0000313" key="6">
    <source>
        <dbReference type="Proteomes" id="UP001431783"/>
    </source>
</evidence>
<dbReference type="EMBL" id="JARQZJ010000031">
    <property type="protein sequence ID" value="KAK9874398.1"/>
    <property type="molecule type" value="Genomic_DNA"/>
</dbReference>
<keyword evidence="1" id="KW-0547">Nucleotide-binding</keyword>
<keyword evidence="4" id="KW-0472">Membrane</keyword>
<dbReference type="PANTHER" id="PTHR16305">
    <property type="entry name" value="TESTICULAR SOLUBLE ADENYLYL CYCLASE"/>
    <property type="match status" value="1"/>
</dbReference>
<keyword evidence="6" id="KW-1185">Reference proteome</keyword>
<evidence type="ECO:0008006" key="7">
    <source>
        <dbReference type="Google" id="ProtNLM"/>
    </source>
</evidence>
<evidence type="ECO:0000256" key="3">
    <source>
        <dbReference type="ARBA" id="ARBA00023239"/>
    </source>
</evidence>
<dbReference type="PANTHER" id="PTHR16305:SF28">
    <property type="entry name" value="GUANYLATE CYCLASE DOMAIN-CONTAINING PROTEIN"/>
    <property type="match status" value="1"/>
</dbReference>
<dbReference type="Proteomes" id="UP001431783">
    <property type="component" value="Unassembled WGS sequence"/>
</dbReference>
<dbReference type="Gene3D" id="3.30.70.1230">
    <property type="entry name" value="Nucleotide cyclase"/>
    <property type="match status" value="1"/>
</dbReference>
<dbReference type="InterPro" id="IPR029787">
    <property type="entry name" value="Nucleotide_cyclase"/>
</dbReference>
<organism evidence="5 6">
    <name type="scientific">Henosepilachna vigintioctopunctata</name>
    <dbReference type="NCBI Taxonomy" id="420089"/>
    <lineage>
        <taxon>Eukaryota</taxon>
        <taxon>Metazoa</taxon>
        <taxon>Ecdysozoa</taxon>
        <taxon>Arthropoda</taxon>
        <taxon>Hexapoda</taxon>
        <taxon>Insecta</taxon>
        <taxon>Pterygota</taxon>
        <taxon>Neoptera</taxon>
        <taxon>Endopterygota</taxon>
        <taxon>Coleoptera</taxon>
        <taxon>Polyphaga</taxon>
        <taxon>Cucujiformia</taxon>
        <taxon>Coccinelloidea</taxon>
        <taxon>Coccinellidae</taxon>
        <taxon>Epilachninae</taxon>
        <taxon>Epilachnini</taxon>
        <taxon>Henosepilachna</taxon>
    </lineage>
</organism>
<comment type="caution">
    <text evidence="5">The sequence shown here is derived from an EMBL/GenBank/DDBJ whole genome shotgun (WGS) entry which is preliminary data.</text>
</comment>
<keyword evidence="4" id="KW-0812">Transmembrane</keyword>
<feature type="transmembrane region" description="Helical" evidence="4">
    <location>
        <begin position="83"/>
        <end position="105"/>
    </location>
</feature>
<keyword evidence="3" id="KW-0456">Lyase</keyword>
<dbReference type="AlphaFoldDB" id="A0AAW1U136"/>
<name>A0AAW1U136_9CUCU</name>
<sequence>MRVEWDHRNALTTIGLEFMKKLEMSQMKKQIEVLLTFMPDEILYLPMEDLNKVHQFVGVLLFADVSGFTPLTEKYNKTGKGGIYRLTATLNAYIGAIVEVIYYFGGDVLNFLEMPFWLYGRQKLTSVCMR</sequence>
<dbReference type="GO" id="GO:0005524">
    <property type="term" value="F:ATP binding"/>
    <property type="evidence" value="ECO:0007669"/>
    <property type="project" value="UniProtKB-KW"/>
</dbReference>